<gene>
    <name evidence="10" type="ORF">P8627_05810</name>
</gene>
<dbReference type="InterPro" id="IPR036259">
    <property type="entry name" value="MFS_trans_sf"/>
</dbReference>
<evidence type="ECO:0000256" key="4">
    <source>
        <dbReference type="ARBA" id="ARBA00022448"/>
    </source>
</evidence>
<dbReference type="Pfam" id="PF07690">
    <property type="entry name" value="MFS_1"/>
    <property type="match status" value="1"/>
</dbReference>
<dbReference type="SUPFAM" id="SSF103473">
    <property type="entry name" value="MFS general substrate transporter"/>
    <property type="match status" value="1"/>
</dbReference>
<proteinExistence type="inferred from homology"/>
<keyword evidence="5 8" id="KW-0812">Transmembrane</keyword>
<dbReference type="InterPro" id="IPR020846">
    <property type="entry name" value="MFS_dom"/>
</dbReference>
<dbReference type="InterPro" id="IPR005829">
    <property type="entry name" value="Sugar_transporter_CS"/>
</dbReference>
<dbReference type="RefSeq" id="WP_279966714.1">
    <property type="nucleotide sequence ID" value="NZ_CP122537.1"/>
</dbReference>
<feature type="transmembrane region" description="Helical" evidence="8">
    <location>
        <begin position="379"/>
        <end position="397"/>
    </location>
</feature>
<feature type="transmembrane region" description="Helical" evidence="8">
    <location>
        <begin position="311"/>
        <end position="332"/>
    </location>
</feature>
<protein>
    <submittedName>
        <fullName evidence="10">TCR/Tet family MFS transporter</fullName>
    </submittedName>
</protein>
<evidence type="ECO:0000256" key="1">
    <source>
        <dbReference type="ARBA" id="ARBA00003279"/>
    </source>
</evidence>
<feature type="transmembrane region" description="Helical" evidence="8">
    <location>
        <begin position="84"/>
        <end position="107"/>
    </location>
</feature>
<evidence type="ECO:0000313" key="11">
    <source>
        <dbReference type="Proteomes" id="UP001243420"/>
    </source>
</evidence>
<organism evidence="10 11">
    <name type="scientific">Jannaschia ovalis</name>
    <dbReference type="NCBI Taxonomy" id="3038773"/>
    <lineage>
        <taxon>Bacteria</taxon>
        <taxon>Pseudomonadati</taxon>
        <taxon>Pseudomonadota</taxon>
        <taxon>Alphaproteobacteria</taxon>
        <taxon>Rhodobacterales</taxon>
        <taxon>Roseobacteraceae</taxon>
        <taxon>Jannaschia</taxon>
    </lineage>
</organism>
<sequence length="411" mass="43793">MTDIPAPRARTFPVIFIVATIVIEAMGIGLILPVMPDLLREIQGADLAQAALWGGVLSSVYALMQFLFSPTIGNVSDRFGRRPVLLASMAVLFVDYIIMALAGSIWLLLLGRIIAGIAAATMATANAFMADISDPKKKAQNFGLISAGFGAGFVLGPVIGGLLSEWGPRAPFWAAAILSGANLALGLVVLPETMRRPRAFDWRRANPLGGLRAIGQLPGLGALMVVWFFYQIANWVYPAVWAYFTQSAFGWDARMVGLSLAAYGISMVVVQGGLIRLIVPRLGEGRTLRWFLPYNAAILMAVAFVPNGLTMLLLTPLSALGAIVAPALQGLASRVADEDQQGELQGVLASITAVAAIVSPILMTRVFSLATEGERHFPGAPFLVAFALMVVSFLLFMRRTPDPGDAPAARD</sequence>
<comment type="similarity">
    <text evidence="3">Belongs to the major facilitator superfamily. TCR/Tet family.</text>
</comment>
<feature type="transmembrane region" description="Helical" evidence="8">
    <location>
        <begin position="113"/>
        <end position="130"/>
    </location>
</feature>
<evidence type="ECO:0000256" key="5">
    <source>
        <dbReference type="ARBA" id="ARBA00022692"/>
    </source>
</evidence>
<dbReference type="PANTHER" id="PTHR23504:SF15">
    <property type="entry name" value="MAJOR FACILITATOR SUPERFAMILY (MFS) PROFILE DOMAIN-CONTAINING PROTEIN"/>
    <property type="match status" value="1"/>
</dbReference>
<feature type="transmembrane region" description="Helical" evidence="8">
    <location>
        <begin position="211"/>
        <end position="233"/>
    </location>
</feature>
<dbReference type="InterPro" id="IPR011701">
    <property type="entry name" value="MFS"/>
</dbReference>
<feature type="transmembrane region" description="Helical" evidence="8">
    <location>
        <begin position="287"/>
        <end position="305"/>
    </location>
</feature>
<accession>A0ABY8LEQ7</accession>
<feature type="transmembrane region" description="Helical" evidence="8">
    <location>
        <begin position="170"/>
        <end position="190"/>
    </location>
</feature>
<keyword evidence="6 8" id="KW-1133">Transmembrane helix</keyword>
<dbReference type="PROSITE" id="PS00216">
    <property type="entry name" value="SUGAR_TRANSPORT_1"/>
    <property type="match status" value="1"/>
</dbReference>
<dbReference type="EMBL" id="CP122537">
    <property type="protein sequence ID" value="WGH79777.1"/>
    <property type="molecule type" value="Genomic_DNA"/>
</dbReference>
<feature type="transmembrane region" description="Helical" evidence="8">
    <location>
        <begin position="142"/>
        <end position="164"/>
    </location>
</feature>
<dbReference type="PANTHER" id="PTHR23504">
    <property type="entry name" value="MAJOR FACILITATOR SUPERFAMILY DOMAIN-CONTAINING PROTEIN 10"/>
    <property type="match status" value="1"/>
</dbReference>
<evidence type="ECO:0000256" key="7">
    <source>
        <dbReference type="ARBA" id="ARBA00023136"/>
    </source>
</evidence>
<dbReference type="PROSITE" id="PS50850">
    <property type="entry name" value="MFS"/>
    <property type="match status" value="1"/>
</dbReference>
<reference evidence="10 11" key="1">
    <citation type="submission" date="2023-04" db="EMBL/GenBank/DDBJ databases">
        <title>Jannaschia ovalis sp. nov., a marine bacterium isolated from sea tidal flat.</title>
        <authorList>
            <person name="Kwon D.Y."/>
            <person name="Kim J.-J."/>
        </authorList>
    </citation>
    <scope>NUCLEOTIDE SEQUENCE [LARGE SCALE GENOMIC DNA]</scope>
    <source>
        <strain evidence="10 11">GRR-S6-38</strain>
    </source>
</reference>
<feature type="transmembrane region" description="Helical" evidence="8">
    <location>
        <begin position="52"/>
        <end position="72"/>
    </location>
</feature>
<evidence type="ECO:0000256" key="8">
    <source>
        <dbReference type="SAM" id="Phobius"/>
    </source>
</evidence>
<feature type="transmembrane region" description="Helical" evidence="8">
    <location>
        <begin position="344"/>
        <end position="367"/>
    </location>
</feature>
<comment type="subcellular location">
    <subcellularLocation>
        <location evidence="2">Membrane</location>
        <topology evidence="2">Multi-pass membrane protein</topology>
    </subcellularLocation>
</comment>
<evidence type="ECO:0000256" key="2">
    <source>
        <dbReference type="ARBA" id="ARBA00004141"/>
    </source>
</evidence>
<feature type="transmembrane region" description="Helical" evidence="8">
    <location>
        <begin position="253"/>
        <end position="275"/>
    </location>
</feature>
<keyword evidence="7 8" id="KW-0472">Membrane</keyword>
<keyword evidence="11" id="KW-1185">Reference proteome</keyword>
<dbReference type="PRINTS" id="PR01035">
    <property type="entry name" value="TCRTETA"/>
</dbReference>
<evidence type="ECO:0000259" key="9">
    <source>
        <dbReference type="PROSITE" id="PS50850"/>
    </source>
</evidence>
<dbReference type="Gene3D" id="1.20.1250.20">
    <property type="entry name" value="MFS general substrate transporter like domains"/>
    <property type="match status" value="1"/>
</dbReference>
<dbReference type="InterPro" id="IPR001958">
    <property type="entry name" value="Tet-R_TetA/multi-R_MdtG-like"/>
</dbReference>
<dbReference type="Proteomes" id="UP001243420">
    <property type="component" value="Chromosome"/>
</dbReference>
<feature type="transmembrane region" description="Helical" evidence="8">
    <location>
        <begin position="12"/>
        <end position="32"/>
    </location>
</feature>
<dbReference type="CDD" id="cd17388">
    <property type="entry name" value="MFS_TetA"/>
    <property type="match status" value="1"/>
</dbReference>
<evidence type="ECO:0000313" key="10">
    <source>
        <dbReference type="EMBL" id="WGH79777.1"/>
    </source>
</evidence>
<keyword evidence="4" id="KW-0813">Transport</keyword>
<comment type="function">
    <text evidence="1">Resistance to tetracycline by an active tetracycline efflux. This is an energy-dependent process that decreases the accumulation of the antibiotic in whole cells. This protein functions as a metal-tetracycline/H(+) antiporter.</text>
</comment>
<feature type="domain" description="Major facilitator superfamily (MFS) profile" evidence="9">
    <location>
        <begin position="13"/>
        <end position="404"/>
    </location>
</feature>
<name>A0ABY8LEQ7_9RHOB</name>
<evidence type="ECO:0000256" key="6">
    <source>
        <dbReference type="ARBA" id="ARBA00022989"/>
    </source>
</evidence>
<evidence type="ECO:0000256" key="3">
    <source>
        <dbReference type="ARBA" id="ARBA00007520"/>
    </source>
</evidence>